<accession>A0A9Q1GEI2</accession>
<evidence type="ECO:0000313" key="3">
    <source>
        <dbReference type="Proteomes" id="UP001152622"/>
    </source>
</evidence>
<organism evidence="2 3">
    <name type="scientific">Synaphobranchus kaupii</name>
    <name type="common">Kaup's arrowtooth eel</name>
    <dbReference type="NCBI Taxonomy" id="118154"/>
    <lineage>
        <taxon>Eukaryota</taxon>
        <taxon>Metazoa</taxon>
        <taxon>Chordata</taxon>
        <taxon>Craniata</taxon>
        <taxon>Vertebrata</taxon>
        <taxon>Euteleostomi</taxon>
        <taxon>Actinopterygii</taxon>
        <taxon>Neopterygii</taxon>
        <taxon>Teleostei</taxon>
        <taxon>Anguilliformes</taxon>
        <taxon>Synaphobranchidae</taxon>
        <taxon>Synaphobranchus</taxon>
    </lineage>
</organism>
<keyword evidence="3" id="KW-1185">Reference proteome</keyword>
<reference evidence="2" key="1">
    <citation type="journal article" date="2023" name="Science">
        <title>Genome structures resolve the early diversification of teleost fishes.</title>
        <authorList>
            <person name="Parey E."/>
            <person name="Louis A."/>
            <person name="Montfort J."/>
            <person name="Bouchez O."/>
            <person name="Roques C."/>
            <person name="Iampietro C."/>
            <person name="Lluch J."/>
            <person name="Castinel A."/>
            <person name="Donnadieu C."/>
            <person name="Desvignes T."/>
            <person name="Floi Bucao C."/>
            <person name="Jouanno E."/>
            <person name="Wen M."/>
            <person name="Mejri S."/>
            <person name="Dirks R."/>
            <person name="Jansen H."/>
            <person name="Henkel C."/>
            <person name="Chen W.J."/>
            <person name="Zahm M."/>
            <person name="Cabau C."/>
            <person name="Klopp C."/>
            <person name="Thompson A.W."/>
            <person name="Robinson-Rechavi M."/>
            <person name="Braasch I."/>
            <person name="Lecointre G."/>
            <person name="Bobe J."/>
            <person name="Postlethwait J.H."/>
            <person name="Berthelot C."/>
            <person name="Roest Crollius H."/>
            <person name="Guiguen Y."/>
        </authorList>
    </citation>
    <scope>NUCLEOTIDE SEQUENCE</scope>
    <source>
        <strain evidence="2">WJC10195</strain>
    </source>
</reference>
<dbReference type="AlphaFoldDB" id="A0A9Q1GEI2"/>
<protein>
    <submittedName>
        <fullName evidence="2">Uncharacterized protein</fullName>
    </submittedName>
</protein>
<evidence type="ECO:0000256" key="1">
    <source>
        <dbReference type="SAM" id="MobiDB-lite"/>
    </source>
</evidence>
<feature type="region of interest" description="Disordered" evidence="1">
    <location>
        <begin position="49"/>
        <end position="69"/>
    </location>
</feature>
<comment type="caution">
    <text evidence="2">The sequence shown here is derived from an EMBL/GenBank/DDBJ whole genome shotgun (WGS) entry which is preliminary data.</text>
</comment>
<sequence>MTTRANGKQSNEPDEQMRLIKESLMPTVPLLSLPRYTVLPCRVASLSLAPLPSRKPPVSHARSSRPPLD</sequence>
<name>A0A9Q1GEI2_SYNKA</name>
<proteinExistence type="predicted"/>
<gene>
    <name evidence="2" type="ORF">SKAU_G00028530</name>
</gene>
<dbReference type="EMBL" id="JAINUF010000001">
    <property type="protein sequence ID" value="KAJ8382075.1"/>
    <property type="molecule type" value="Genomic_DNA"/>
</dbReference>
<evidence type="ECO:0000313" key="2">
    <source>
        <dbReference type="EMBL" id="KAJ8382075.1"/>
    </source>
</evidence>
<dbReference type="Proteomes" id="UP001152622">
    <property type="component" value="Chromosome 1"/>
</dbReference>